<dbReference type="WBParaSite" id="SBAD_0001147101-mRNA-1">
    <property type="protein sequence ID" value="SBAD_0001147101-mRNA-1"/>
    <property type="gene ID" value="SBAD_0001147101"/>
</dbReference>
<proteinExistence type="predicted"/>
<dbReference type="EMBL" id="UZAM01015067">
    <property type="protein sequence ID" value="VDP37072.1"/>
    <property type="molecule type" value="Genomic_DNA"/>
</dbReference>
<dbReference type="AlphaFoldDB" id="A0A183J5E5"/>
<gene>
    <name evidence="1" type="ORF">SBAD_LOCUS11094</name>
</gene>
<evidence type="ECO:0000313" key="2">
    <source>
        <dbReference type="Proteomes" id="UP000270296"/>
    </source>
</evidence>
<evidence type="ECO:0000313" key="3">
    <source>
        <dbReference type="WBParaSite" id="SBAD_0001147101-mRNA-1"/>
    </source>
</evidence>
<dbReference type="Proteomes" id="UP000270296">
    <property type="component" value="Unassembled WGS sequence"/>
</dbReference>
<evidence type="ECO:0000313" key="1">
    <source>
        <dbReference type="EMBL" id="VDP37072.1"/>
    </source>
</evidence>
<sequence>MLCHVERARRPPAYSSIAEYFRRIEGTMCENVIIIPHMQIFRNELRFYNRAITLKEGNRAGKRRIDLGIELISPVAHWRDGTRSSNVSPGRCKLTFVWLTDDSKTIGQEMVVEHVQLYTCL</sequence>
<keyword evidence="2" id="KW-1185">Reference proteome</keyword>
<reference evidence="1 2" key="2">
    <citation type="submission" date="2018-11" db="EMBL/GenBank/DDBJ databases">
        <authorList>
            <consortium name="Pathogen Informatics"/>
        </authorList>
    </citation>
    <scope>NUCLEOTIDE SEQUENCE [LARGE SCALE GENOMIC DNA]</scope>
</reference>
<name>A0A183J5E5_9BILA</name>
<organism evidence="3">
    <name type="scientific">Soboliphyme baturini</name>
    <dbReference type="NCBI Taxonomy" id="241478"/>
    <lineage>
        <taxon>Eukaryota</taxon>
        <taxon>Metazoa</taxon>
        <taxon>Ecdysozoa</taxon>
        <taxon>Nematoda</taxon>
        <taxon>Enoplea</taxon>
        <taxon>Dorylaimia</taxon>
        <taxon>Dioctophymatida</taxon>
        <taxon>Dioctophymatoidea</taxon>
        <taxon>Soboliphymatidae</taxon>
        <taxon>Soboliphyme</taxon>
    </lineage>
</organism>
<protein>
    <submittedName>
        <fullName evidence="1 3">Uncharacterized protein</fullName>
    </submittedName>
</protein>
<reference evidence="3" key="1">
    <citation type="submission" date="2016-06" db="UniProtKB">
        <authorList>
            <consortium name="WormBaseParasite"/>
        </authorList>
    </citation>
    <scope>IDENTIFICATION</scope>
</reference>
<accession>A0A183J5E5</accession>